<sequence length="110" mass="11900">MPLQSPAPPHVCRTWKETAAYLSMLAITSEVIMYPATTTQTGRGRRAWSSTSVSPLEEETTFGEAPGERVRALLALVHGHHDPSPGSLSRSSSMVGSSTIIGNRPHHHSR</sequence>
<organism evidence="2 3">
    <name type="scientific">Oryza sativa subsp. japonica</name>
    <name type="common">Rice</name>
    <dbReference type="NCBI Taxonomy" id="39947"/>
    <lineage>
        <taxon>Eukaryota</taxon>
        <taxon>Viridiplantae</taxon>
        <taxon>Streptophyta</taxon>
        <taxon>Embryophyta</taxon>
        <taxon>Tracheophyta</taxon>
        <taxon>Spermatophyta</taxon>
        <taxon>Magnoliopsida</taxon>
        <taxon>Liliopsida</taxon>
        <taxon>Poales</taxon>
        <taxon>Poaceae</taxon>
        <taxon>BOP clade</taxon>
        <taxon>Oryzoideae</taxon>
        <taxon>Oryzeae</taxon>
        <taxon>Oryzinae</taxon>
        <taxon>Oryza</taxon>
        <taxon>Oryza sativa</taxon>
    </lineage>
</organism>
<accession>A0A0P0WL70</accession>
<evidence type="ECO:0000313" key="2">
    <source>
        <dbReference type="EMBL" id="BAS93580.1"/>
    </source>
</evidence>
<reference evidence="2 3" key="3">
    <citation type="journal article" date="2013" name="Rice">
        <title>Improvement of the Oryza sativa Nipponbare reference genome using next generation sequence and optical map data.</title>
        <authorList>
            <person name="Kawahara Y."/>
            <person name="de la Bastide M."/>
            <person name="Hamilton J.P."/>
            <person name="Kanamori H."/>
            <person name="McCombie W.R."/>
            <person name="Ouyang S."/>
            <person name="Schwartz D.C."/>
            <person name="Tanaka T."/>
            <person name="Wu J."/>
            <person name="Zhou S."/>
            <person name="Childs K.L."/>
            <person name="Davidson R.M."/>
            <person name="Lin H."/>
            <person name="Quesada-Ocampo L."/>
            <person name="Vaillancourt B."/>
            <person name="Sakai H."/>
            <person name="Lee S.S."/>
            <person name="Kim J."/>
            <person name="Numa H."/>
            <person name="Itoh T."/>
            <person name="Buell C.R."/>
            <person name="Matsumoto T."/>
        </authorList>
    </citation>
    <scope>NUCLEOTIDE SEQUENCE [LARGE SCALE GENOMIC DNA]</scope>
    <source>
        <strain evidence="3">cv. Nipponbare</strain>
    </source>
</reference>
<reference evidence="2 3" key="2">
    <citation type="journal article" date="2013" name="Plant Cell Physiol.">
        <title>Rice Annotation Project Database (RAP-DB): an integrative and interactive database for rice genomics.</title>
        <authorList>
            <person name="Sakai H."/>
            <person name="Lee S.S."/>
            <person name="Tanaka T."/>
            <person name="Numa H."/>
            <person name="Kim J."/>
            <person name="Kawahara Y."/>
            <person name="Wakimoto H."/>
            <person name="Yang C.C."/>
            <person name="Iwamoto M."/>
            <person name="Abe T."/>
            <person name="Yamada Y."/>
            <person name="Muto A."/>
            <person name="Inokuchi H."/>
            <person name="Ikemura T."/>
            <person name="Matsumoto T."/>
            <person name="Sasaki T."/>
            <person name="Itoh T."/>
        </authorList>
    </citation>
    <scope>NUCLEOTIDE SEQUENCE [LARGE SCALE GENOMIC DNA]</scope>
    <source>
        <strain evidence="3">cv. Nipponbare</strain>
    </source>
</reference>
<reference evidence="3" key="1">
    <citation type="journal article" date="2005" name="Nature">
        <title>The map-based sequence of the rice genome.</title>
        <authorList>
            <consortium name="International rice genome sequencing project (IRGSP)"/>
            <person name="Matsumoto T."/>
            <person name="Wu J."/>
            <person name="Kanamori H."/>
            <person name="Katayose Y."/>
            <person name="Fujisawa M."/>
            <person name="Namiki N."/>
            <person name="Mizuno H."/>
            <person name="Yamamoto K."/>
            <person name="Antonio B.A."/>
            <person name="Baba T."/>
            <person name="Sakata K."/>
            <person name="Nagamura Y."/>
            <person name="Aoki H."/>
            <person name="Arikawa K."/>
            <person name="Arita K."/>
            <person name="Bito T."/>
            <person name="Chiden Y."/>
            <person name="Fujitsuka N."/>
            <person name="Fukunaka R."/>
            <person name="Hamada M."/>
            <person name="Harada C."/>
            <person name="Hayashi A."/>
            <person name="Hijishita S."/>
            <person name="Honda M."/>
            <person name="Hosokawa S."/>
            <person name="Ichikawa Y."/>
            <person name="Idonuma A."/>
            <person name="Iijima M."/>
            <person name="Ikeda M."/>
            <person name="Ikeno M."/>
            <person name="Ito K."/>
            <person name="Ito S."/>
            <person name="Ito T."/>
            <person name="Ito Y."/>
            <person name="Ito Y."/>
            <person name="Iwabuchi A."/>
            <person name="Kamiya K."/>
            <person name="Karasawa W."/>
            <person name="Kurita K."/>
            <person name="Katagiri S."/>
            <person name="Kikuta A."/>
            <person name="Kobayashi H."/>
            <person name="Kobayashi N."/>
            <person name="Machita K."/>
            <person name="Maehara T."/>
            <person name="Masukawa M."/>
            <person name="Mizubayashi T."/>
            <person name="Mukai Y."/>
            <person name="Nagasaki H."/>
            <person name="Nagata Y."/>
            <person name="Naito S."/>
            <person name="Nakashima M."/>
            <person name="Nakama Y."/>
            <person name="Nakamichi Y."/>
            <person name="Nakamura M."/>
            <person name="Meguro A."/>
            <person name="Negishi M."/>
            <person name="Ohta I."/>
            <person name="Ohta T."/>
            <person name="Okamoto M."/>
            <person name="Ono N."/>
            <person name="Saji S."/>
            <person name="Sakaguchi M."/>
            <person name="Sakai K."/>
            <person name="Shibata M."/>
            <person name="Shimokawa T."/>
            <person name="Song J."/>
            <person name="Takazaki Y."/>
            <person name="Terasawa K."/>
            <person name="Tsugane M."/>
            <person name="Tsuji K."/>
            <person name="Ueda S."/>
            <person name="Waki K."/>
            <person name="Yamagata H."/>
            <person name="Yamamoto M."/>
            <person name="Yamamoto S."/>
            <person name="Yamane H."/>
            <person name="Yoshiki S."/>
            <person name="Yoshihara R."/>
            <person name="Yukawa K."/>
            <person name="Zhong H."/>
            <person name="Yano M."/>
            <person name="Yuan Q."/>
            <person name="Ouyang S."/>
            <person name="Liu J."/>
            <person name="Jones K.M."/>
            <person name="Gansberger K."/>
            <person name="Moffat K."/>
            <person name="Hill J."/>
            <person name="Bera J."/>
            <person name="Fadrosh D."/>
            <person name="Jin S."/>
            <person name="Johri S."/>
            <person name="Kim M."/>
            <person name="Overton L."/>
            <person name="Reardon M."/>
            <person name="Tsitrin T."/>
            <person name="Vuong H."/>
            <person name="Weaver B."/>
            <person name="Ciecko A."/>
            <person name="Tallon L."/>
            <person name="Jackson J."/>
            <person name="Pai G."/>
            <person name="Aken S.V."/>
            <person name="Utterback T."/>
            <person name="Reidmuller S."/>
            <person name="Feldblyum T."/>
            <person name="Hsiao J."/>
            <person name="Zismann V."/>
            <person name="Iobst S."/>
            <person name="de Vazeille A.R."/>
            <person name="Buell C.R."/>
            <person name="Ying K."/>
            <person name="Li Y."/>
            <person name="Lu T."/>
            <person name="Huang Y."/>
            <person name="Zhao Q."/>
            <person name="Feng Q."/>
            <person name="Zhang L."/>
            <person name="Zhu J."/>
            <person name="Weng Q."/>
            <person name="Mu J."/>
            <person name="Lu Y."/>
            <person name="Fan D."/>
            <person name="Liu Y."/>
            <person name="Guan J."/>
            <person name="Zhang Y."/>
            <person name="Yu S."/>
            <person name="Liu X."/>
            <person name="Zhang Y."/>
            <person name="Hong G."/>
            <person name="Han B."/>
            <person name="Choisne N."/>
            <person name="Demange N."/>
            <person name="Orjeda G."/>
            <person name="Samain S."/>
            <person name="Cattolico L."/>
            <person name="Pelletier E."/>
            <person name="Couloux A."/>
            <person name="Segurens B."/>
            <person name="Wincker P."/>
            <person name="D'Hont A."/>
            <person name="Scarpelli C."/>
            <person name="Weissenbach J."/>
            <person name="Salanoubat M."/>
            <person name="Quetier F."/>
            <person name="Yu Y."/>
            <person name="Kim H.R."/>
            <person name="Rambo T."/>
            <person name="Currie J."/>
            <person name="Collura K."/>
            <person name="Luo M."/>
            <person name="Yang T."/>
            <person name="Ammiraju J.S.S."/>
            <person name="Engler F."/>
            <person name="Soderlund C."/>
            <person name="Wing R.A."/>
            <person name="Palmer L.E."/>
            <person name="de la Bastide M."/>
            <person name="Spiegel L."/>
            <person name="Nascimento L."/>
            <person name="Zutavern T."/>
            <person name="O'Shaughnessy A."/>
            <person name="Dike S."/>
            <person name="Dedhia N."/>
            <person name="Preston R."/>
            <person name="Balija V."/>
            <person name="McCombie W.R."/>
            <person name="Chow T."/>
            <person name="Chen H."/>
            <person name="Chung M."/>
            <person name="Chen C."/>
            <person name="Shaw J."/>
            <person name="Wu H."/>
            <person name="Hsiao K."/>
            <person name="Chao Y."/>
            <person name="Chu M."/>
            <person name="Cheng C."/>
            <person name="Hour A."/>
            <person name="Lee P."/>
            <person name="Lin S."/>
            <person name="Lin Y."/>
            <person name="Liou J."/>
            <person name="Liu S."/>
            <person name="Hsing Y."/>
            <person name="Raghuvanshi S."/>
            <person name="Mohanty A."/>
            <person name="Bharti A.K."/>
            <person name="Gaur A."/>
            <person name="Gupta V."/>
            <person name="Kumar D."/>
            <person name="Ravi V."/>
            <person name="Vij S."/>
            <person name="Kapur A."/>
            <person name="Khurana P."/>
            <person name="Khurana P."/>
            <person name="Khurana J.P."/>
            <person name="Tyagi A.K."/>
            <person name="Gaikwad K."/>
            <person name="Singh A."/>
            <person name="Dalal V."/>
            <person name="Srivastava S."/>
            <person name="Dixit A."/>
            <person name="Pal A.K."/>
            <person name="Ghazi I.A."/>
            <person name="Yadav M."/>
            <person name="Pandit A."/>
            <person name="Bhargava A."/>
            <person name="Sureshbabu K."/>
            <person name="Batra K."/>
            <person name="Sharma T.R."/>
            <person name="Mohapatra T."/>
            <person name="Singh N.K."/>
            <person name="Messing J."/>
            <person name="Nelson A.B."/>
            <person name="Fuks G."/>
            <person name="Kavchok S."/>
            <person name="Keizer G."/>
            <person name="Linton E."/>
            <person name="Llaca V."/>
            <person name="Song R."/>
            <person name="Tanyolac B."/>
            <person name="Young S."/>
            <person name="Ho-Il K."/>
            <person name="Hahn J.H."/>
            <person name="Sangsakoo G."/>
            <person name="Vanavichit A."/>
            <person name="de Mattos Luiz.A.T."/>
            <person name="Zimmer P.D."/>
            <person name="Malone G."/>
            <person name="Dellagostin O."/>
            <person name="de Oliveira A.C."/>
            <person name="Bevan M."/>
            <person name="Bancroft I."/>
            <person name="Minx P."/>
            <person name="Cordum H."/>
            <person name="Wilson R."/>
            <person name="Cheng Z."/>
            <person name="Jin W."/>
            <person name="Jiang J."/>
            <person name="Leong S.A."/>
            <person name="Iwama H."/>
            <person name="Gojobori T."/>
            <person name="Itoh T."/>
            <person name="Niimura Y."/>
            <person name="Fujii Y."/>
            <person name="Habara T."/>
            <person name="Sakai H."/>
            <person name="Sato Y."/>
            <person name="Wilson G."/>
            <person name="Kumar K."/>
            <person name="McCouch S."/>
            <person name="Juretic N."/>
            <person name="Hoen D."/>
            <person name="Wright S."/>
            <person name="Bruskiewich R."/>
            <person name="Bureau T."/>
            <person name="Miyao A."/>
            <person name="Hirochika H."/>
            <person name="Nishikawa T."/>
            <person name="Kadowaki K."/>
            <person name="Sugiura M."/>
            <person name="Burr B."/>
            <person name="Sasaki T."/>
        </authorList>
    </citation>
    <scope>NUCLEOTIDE SEQUENCE [LARGE SCALE GENOMIC DNA]</scope>
    <source>
        <strain evidence="3">cv. Nipponbare</strain>
    </source>
</reference>
<dbReference type="InParanoid" id="A0A0P0WL70"/>
<dbReference type="Proteomes" id="UP000059680">
    <property type="component" value="Chromosome 5"/>
</dbReference>
<protein>
    <submittedName>
        <fullName evidence="2">Os05g0357550 protein</fullName>
    </submittedName>
</protein>
<name>A0A0P0WL70_ORYSJ</name>
<evidence type="ECO:0000256" key="1">
    <source>
        <dbReference type="SAM" id="MobiDB-lite"/>
    </source>
</evidence>
<feature type="region of interest" description="Disordered" evidence="1">
    <location>
        <begin position="39"/>
        <end position="65"/>
    </location>
</feature>
<feature type="compositionally biased region" description="Low complexity" evidence="1">
    <location>
        <begin position="84"/>
        <end position="98"/>
    </location>
</feature>
<proteinExistence type="predicted"/>
<feature type="region of interest" description="Disordered" evidence="1">
    <location>
        <begin position="81"/>
        <end position="110"/>
    </location>
</feature>
<dbReference type="PaxDb" id="39947-A0A0P0WL70"/>
<gene>
    <name evidence="2" type="ordered locus">Os05g0357550</name>
    <name evidence="2" type="ORF">OSNPB_050357550</name>
</gene>
<evidence type="ECO:0000313" key="3">
    <source>
        <dbReference type="Proteomes" id="UP000059680"/>
    </source>
</evidence>
<dbReference type="EMBL" id="AP014961">
    <property type="protein sequence ID" value="BAS93580.1"/>
    <property type="molecule type" value="Genomic_DNA"/>
</dbReference>
<keyword evidence="3" id="KW-1185">Reference proteome</keyword>
<dbReference type="AlphaFoldDB" id="A0A0P0WL70"/>